<evidence type="ECO:0000259" key="12">
    <source>
        <dbReference type="PROSITE" id="PS50975"/>
    </source>
</evidence>
<evidence type="ECO:0000256" key="4">
    <source>
        <dbReference type="ARBA" id="ARBA00022723"/>
    </source>
</evidence>
<evidence type="ECO:0000256" key="11">
    <source>
        <dbReference type="SAM" id="MobiDB-lite"/>
    </source>
</evidence>
<dbReference type="GO" id="GO:0046872">
    <property type="term" value="F:metal ion binding"/>
    <property type="evidence" value="ECO:0007669"/>
    <property type="project" value="UniProtKB-KW"/>
</dbReference>
<evidence type="ECO:0000259" key="13">
    <source>
        <dbReference type="PROSITE" id="PS51202"/>
    </source>
</evidence>
<dbReference type="KEGG" id="eaj:Q3M24_15740"/>
<proteinExistence type="predicted"/>
<dbReference type="GO" id="GO:0008324">
    <property type="term" value="F:monoatomic cation transmembrane transporter activity"/>
    <property type="evidence" value="ECO:0007669"/>
    <property type="project" value="InterPro"/>
</dbReference>
<dbReference type="InterPro" id="IPR006037">
    <property type="entry name" value="RCK_C"/>
</dbReference>
<dbReference type="InterPro" id="IPR011761">
    <property type="entry name" value="ATP-grasp"/>
</dbReference>
<gene>
    <name evidence="14" type="ORF">Q3M24_15740</name>
</gene>
<dbReference type="GO" id="GO:0006813">
    <property type="term" value="P:potassium ion transport"/>
    <property type="evidence" value="ECO:0007669"/>
    <property type="project" value="InterPro"/>
</dbReference>
<dbReference type="Gene3D" id="3.30.470.20">
    <property type="entry name" value="ATP-grasp fold, B domain"/>
    <property type="match status" value="1"/>
</dbReference>
<evidence type="ECO:0000256" key="8">
    <source>
        <dbReference type="ARBA" id="ARBA00022917"/>
    </source>
</evidence>
<name>A0AAU8LRU1_9BACT</name>
<dbReference type="FunFam" id="3.30.470.20:FF:000058">
    <property type="entry name" value="Alpha-aminoadipate--LysW ligase LysX protein"/>
    <property type="match status" value="1"/>
</dbReference>
<keyword evidence="7" id="KW-0460">Magnesium</keyword>
<dbReference type="EMBL" id="CP159373">
    <property type="protein sequence ID" value="XCN71752.1"/>
    <property type="molecule type" value="Genomic_DNA"/>
</dbReference>
<evidence type="ECO:0000256" key="6">
    <source>
        <dbReference type="ARBA" id="ARBA00022840"/>
    </source>
</evidence>
<organism evidence="14">
    <name type="scientific">Candidatus Electrothrix aestuarii</name>
    <dbReference type="NCBI Taxonomy" id="3062594"/>
    <lineage>
        <taxon>Bacteria</taxon>
        <taxon>Pseudomonadati</taxon>
        <taxon>Thermodesulfobacteriota</taxon>
        <taxon>Desulfobulbia</taxon>
        <taxon>Desulfobulbales</taxon>
        <taxon>Desulfobulbaceae</taxon>
        <taxon>Candidatus Electrothrix</taxon>
    </lineage>
</organism>
<feature type="domain" description="RCK C-terminal" evidence="13">
    <location>
        <begin position="296"/>
        <end position="380"/>
    </location>
</feature>
<dbReference type="InterPro" id="IPR041107">
    <property type="entry name" value="Rimk_N"/>
</dbReference>
<dbReference type="PROSITE" id="PS50975">
    <property type="entry name" value="ATP_GRASP"/>
    <property type="match status" value="1"/>
</dbReference>
<comment type="cofactor">
    <cofactor evidence="1">
        <name>Mn(2+)</name>
        <dbReference type="ChEBI" id="CHEBI:29035"/>
    </cofactor>
</comment>
<evidence type="ECO:0000256" key="3">
    <source>
        <dbReference type="ARBA" id="ARBA00022598"/>
    </source>
</evidence>
<dbReference type="Pfam" id="PF02080">
    <property type="entry name" value="TrkA_C"/>
    <property type="match status" value="1"/>
</dbReference>
<keyword evidence="3 14" id="KW-0436">Ligase</keyword>
<dbReference type="PROSITE" id="PS51202">
    <property type="entry name" value="RCK_C"/>
    <property type="match status" value="1"/>
</dbReference>
<dbReference type="InterPro" id="IPR013815">
    <property type="entry name" value="ATP_grasp_subdomain_1"/>
</dbReference>
<dbReference type="Pfam" id="PF18030">
    <property type="entry name" value="Rimk_N"/>
    <property type="match status" value="1"/>
</dbReference>
<feature type="domain" description="ATP-grasp" evidence="12">
    <location>
        <begin position="104"/>
        <end position="287"/>
    </location>
</feature>
<dbReference type="NCBIfam" id="TIGR00768">
    <property type="entry name" value="rimK_fam"/>
    <property type="match status" value="1"/>
</dbReference>
<dbReference type="Gene3D" id="3.30.1490.20">
    <property type="entry name" value="ATP-grasp fold, A domain"/>
    <property type="match status" value="1"/>
</dbReference>
<accession>A0AAU8LRU1</accession>
<dbReference type="InterPro" id="IPR004666">
    <property type="entry name" value="Rp_bS6_RimK/Lys_biosynth_LsyX"/>
</dbReference>
<dbReference type="SUPFAM" id="SSF56059">
    <property type="entry name" value="Glutathione synthetase ATP-binding domain-like"/>
    <property type="match status" value="1"/>
</dbReference>
<reference evidence="14" key="1">
    <citation type="journal article" date="2024" name="Syst. Appl. Microbiol.">
        <title>First single-strain enrichments of Electrothrix cable bacteria, description of E. aestuarii sp. nov. and E. rattekaaiensis sp. nov., and proposal of a cable bacteria taxonomy following the rules of the SeqCode.</title>
        <authorList>
            <person name="Plum-Jensen L.E."/>
            <person name="Schramm A."/>
            <person name="Marshall I.P.G."/>
        </authorList>
    </citation>
    <scope>NUCLEOTIDE SEQUENCE</scope>
    <source>
        <strain evidence="14">Rat1</strain>
    </source>
</reference>
<evidence type="ECO:0000256" key="9">
    <source>
        <dbReference type="ARBA" id="ARBA00023211"/>
    </source>
</evidence>
<evidence type="ECO:0000313" key="14">
    <source>
        <dbReference type="EMBL" id="XCN71752.1"/>
    </source>
</evidence>
<dbReference type="GO" id="GO:0009432">
    <property type="term" value="P:SOS response"/>
    <property type="evidence" value="ECO:0007669"/>
    <property type="project" value="TreeGrafter"/>
</dbReference>
<keyword evidence="4" id="KW-0479">Metal-binding</keyword>
<comment type="cofactor">
    <cofactor evidence="2">
        <name>Mg(2+)</name>
        <dbReference type="ChEBI" id="CHEBI:18420"/>
    </cofactor>
</comment>
<evidence type="ECO:0000256" key="2">
    <source>
        <dbReference type="ARBA" id="ARBA00001946"/>
    </source>
</evidence>
<feature type="region of interest" description="Disordered" evidence="11">
    <location>
        <begin position="376"/>
        <end position="396"/>
    </location>
</feature>
<keyword evidence="8" id="KW-0648">Protein biosynthesis</keyword>
<keyword evidence="6 10" id="KW-0067">ATP-binding</keyword>
<dbReference type="Gene3D" id="3.40.50.20">
    <property type="match status" value="1"/>
</dbReference>
<dbReference type="Gene3D" id="3.30.70.1450">
    <property type="entry name" value="Regulator of K+ conductance, C-terminal domain"/>
    <property type="match status" value="1"/>
</dbReference>
<reference evidence="14" key="2">
    <citation type="submission" date="2024-06" db="EMBL/GenBank/DDBJ databases">
        <authorList>
            <person name="Plum-Jensen L.E."/>
            <person name="Schramm A."/>
            <person name="Marshall I.P.G."/>
        </authorList>
    </citation>
    <scope>NUCLEOTIDE SEQUENCE</scope>
    <source>
        <strain evidence="14">Rat1</strain>
    </source>
</reference>
<dbReference type="InterPro" id="IPR036721">
    <property type="entry name" value="RCK_C_sf"/>
</dbReference>
<dbReference type="GO" id="GO:0005524">
    <property type="term" value="F:ATP binding"/>
    <property type="evidence" value="ECO:0007669"/>
    <property type="project" value="UniProtKB-UniRule"/>
</dbReference>
<dbReference type="PANTHER" id="PTHR21621">
    <property type="entry name" value="RIBOSOMAL PROTEIN S6 MODIFICATION PROTEIN"/>
    <property type="match status" value="1"/>
</dbReference>
<dbReference type="InterPro" id="IPR013651">
    <property type="entry name" value="ATP-grasp_RimK-type"/>
</dbReference>
<evidence type="ECO:0000256" key="5">
    <source>
        <dbReference type="ARBA" id="ARBA00022741"/>
    </source>
</evidence>
<dbReference type="GO" id="GO:0005737">
    <property type="term" value="C:cytoplasm"/>
    <property type="evidence" value="ECO:0007669"/>
    <property type="project" value="TreeGrafter"/>
</dbReference>
<evidence type="ECO:0000256" key="7">
    <source>
        <dbReference type="ARBA" id="ARBA00022842"/>
    </source>
</evidence>
<evidence type="ECO:0000256" key="1">
    <source>
        <dbReference type="ARBA" id="ARBA00001936"/>
    </source>
</evidence>
<dbReference type="PANTHER" id="PTHR21621:SF0">
    <property type="entry name" value="BETA-CITRYLGLUTAMATE SYNTHASE B-RELATED"/>
    <property type="match status" value="1"/>
</dbReference>
<feature type="region of interest" description="Disordered" evidence="11">
    <location>
        <begin position="401"/>
        <end position="420"/>
    </location>
</feature>
<keyword evidence="5 10" id="KW-0547">Nucleotide-binding</keyword>
<dbReference type="GO" id="GO:0018169">
    <property type="term" value="F:ribosomal S6-glutamic acid ligase activity"/>
    <property type="evidence" value="ECO:0007669"/>
    <property type="project" value="TreeGrafter"/>
</dbReference>
<dbReference type="AlphaFoldDB" id="A0AAU8LRU1"/>
<dbReference type="Pfam" id="PF08443">
    <property type="entry name" value="RimK"/>
    <property type="match status" value="1"/>
</dbReference>
<dbReference type="SUPFAM" id="SSF116726">
    <property type="entry name" value="TrkA C-terminal domain-like"/>
    <property type="match status" value="1"/>
</dbReference>
<dbReference type="GO" id="GO:0006412">
    <property type="term" value="P:translation"/>
    <property type="evidence" value="ECO:0007669"/>
    <property type="project" value="UniProtKB-KW"/>
</dbReference>
<protein>
    <submittedName>
        <fullName evidence="14">RimK family alpha-L-glutamate ligase</fullName>
    </submittedName>
</protein>
<sequence>MKLAILSCNAHSYSTRRLREAAVQRGHNVKVLNTMKFALDLDQGMPDLFFRQKHLSQYDAVLPRIGASITYYGTAVVRQFEQMDVFCANSSASIANSRDKLRSLQILSRHSVGIPPTAFVRDKKDVLPAIERVGGAPVVIKLIEGTQGIGVILAHTLSTAAGIVELLQSQKQSVLIQKFVKESKGRDIRAFVVGDRVVGAMRRVAQGQEFRSNVHRGGITEPVELDELYTDTAVRAAQILGLRVAGVDLLEGKDGPQIMEVNSSPGLEGIEGCTQLDIAGSIIDYIAAQVDFPEIDLRQRLTVSSGYGVAEIYIPEGSEYIGKTIAESQLREKDIVVLTLHRNAKVIPNPKPSRELLAGDRLLCFGKLELMRDMTPAKTQRKRRPRVKRLPELPVADEVKESETAEAVCIPEHTDTSDYE</sequence>
<evidence type="ECO:0000256" key="10">
    <source>
        <dbReference type="PROSITE-ProRule" id="PRU00409"/>
    </source>
</evidence>
<feature type="compositionally biased region" description="Basic residues" evidence="11">
    <location>
        <begin position="379"/>
        <end position="388"/>
    </location>
</feature>
<keyword evidence="9" id="KW-0464">Manganese</keyword>